<keyword evidence="4" id="KW-1185">Reference proteome</keyword>
<accession>A0AAV6T583</accession>
<protein>
    <submittedName>
        <fullName evidence="3">Uncharacterized protein</fullName>
    </submittedName>
</protein>
<dbReference type="Proteomes" id="UP000693946">
    <property type="component" value="Linkage Group LG1"/>
</dbReference>
<sequence length="112" mass="11740">YVCHLLLCCCAVVTSHCGHSGPEDKDEVPSGPEVTVPLDTTAQTSQAENGIKMAAKTHHRLKELSTRSVGCCKYKLGISSAGVDPSEAVTPTGRKPLDFSKVGTESAVSRGL</sequence>
<feature type="chain" id="PRO_5043383751" evidence="2">
    <location>
        <begin position="21"/>
        <end position="112"/>
    </location>
</feature>
<keyword evidence="2" id="KW-0732">Signal</keyword>
<name>A0AAV6T583_SOLSE</name>
<evidence type="ECO:0000256" key="2">
    <source>
        <dbReference type="SAM" id="SignalP"/>
    </source>
</evidence>
<comment type="caution">
    <text evidence="3">The sequence shown here is derived from an EMBL/GenBank/DDBJ whole genome shotgun (WGS) entry which is preliminary data.</text>
</comment>
<feature type="signal peptide" evidence="2">
    <location>
        <begin position="1"/>
        <end position="20"/>
    </location>
</feature>
<dbReference type="AlphaFoldDB" id="A0AAV6T583"/>
<proteinExistence type="predicted"/>
<reference evidence="3 4" key="1">
    <citation type="journal article" date="2021" name="Sci. Rep.">
        <title>Chromosome anchoring in Senegalese sole (Solea senegalensis) reveals sex-associated markers and genome rearrangements in flatfish.</title>
        <authorList>
            <person name="Guerrero-Cozar I."/>
            <person name="Gomez-Garrido J."/>
            <person name="Berbel C."/>
            <person name="Martinez-Blanch J.F."/>
            <person name="Alioto T."/>
            <person name="Claros M.G."/>
            <person name="Gagnaire P.A."/>
            <person name="Manchado M."/>
        </authorList>
    </citation>
    <scope>NUCLEOTIDE SEQUENCE [LARGE SCALE GENOMIC DNA]</scope>
    <source>
        <strain evidence="3">Sse05_10M</strain>
    </source>
</reference>
<dbReference type="EMBL" id="JAGKHQ010000001">
    <property type="protein sequence ID" value="KAG7524283.1"/>
    <property type="molecule type" value="Genomic_DNA"/>
</dbReference>
<evidence type="ECO:0000313" key="3">
    <source>
        <dbReference type="EMBL" id="KAG7524283.1"/>
    </source>
</evidence>
<feature type="region of interest" description="Disordered" evidence="1">
    <location>
        <begin position="82"/>
        <end position="112"/>
    </location>
</feature>
<evidence type="ECO:0000256" key="1">
    <source>
        <dbReference type="SAM" id="MobiDB-lite"/>
    </source>
</evidence>
<feature type="region of interest" description="Disordered" evidence="1">
    <location>
        <begin position="18"/>
        <end position="47"/>
    </location>
</feature>
<evidence type="ECO:0000313" key="4">
    <source>
        <dbReference type="Proteomes" id="UP000693946"/>
    </source>
</evidence>
<gene>
    <name evidence="3" type="ORF">JOB18_009738</name>
</gene>
<feature type="non-terminal residue" evidence="3">
    <location>
        <position position="1"/>
    </location>
</feature>
<organism evidence="3 4">
    <name type="scientific">Solea senegalensis</name>
    <name type="common">Senegalese sole</name>
    <dbReference type="NCBI Taxonomy" id="28829"/>
    <lineage>
        <taxon>Eukaryota</taxon>
        <taxon>Metazoa</taxon>
        <taxon>Chordata</taxon>
        <taxon>Craniata</taxon>
        <taxon>Vertebrata</taxon>
        <taxon>Euteleostomi</taxon>
        <taxon>Actinopterygii</taxon>
        <taxon>Neopterygii</taxon>
        <taxon>Teleostei</taxon>
        <taxon>Neoteleostei</taxon>
        <taxon>Acanthomorphata</taxon>
        <taxon>Carangaria</taxon>
        <taxon>Pleuronectiformes</taxon>
        <taxon>Pleuronectoidei</taxon>
        <taxon>Soleidae</taxon>
        <taxon>Solea</taxon>
    </lineage>
</organism>
<feature type="compositionally biased region" description="Polar residues" evidence="1">
    <location>
        <begin position="38"/>
        <end position="47"/>
    </location>
</feature>